<evidence type="ECO:0000313" key="3">
    <source>
        <dbReference type="Proteomes" id="UP000289738"/>
    </source>
</evidence>
<sequence length="162" mass="17919">MQDAEATIRNVIIHFIATLLSGNPLMINKSAHREEKNEAENAQPGYSICCSYHLVVLFLLTRGVVAVKDDYCYLPRMVLIVIDECCFAVAVVVVAVEAPCLTRAEVVPHEYLLIVLERCCFLEVVMTLKVVLCLIAVAGVVVVEDPCLPTSVVVLQEYLLEI</sequence>
<name>A0A444YMF0_ARAHY</name>
<keyword evidence="1" id="KW-1133">Transmembrane helix</keyword>
<dbReference type="Proteomes" id="UP000289738">
    <property type="component" value="Chromosome B06"/>
</dbReference>
<keyword evidence="1" id="KW-0812">Transmembrane</keyword>
<accession>A0A444YMF0</accession>
<protein>
    <submittedName>
        <fullName evidence="2">Uncharacterized protein</fullName>
    </submittedName>
</protein>
<dbReference type="EMBL" id="SDMP01000016">
    <property type="protein sequence ID" value="RYR03120.1"/>
    <property type="molecule type" value="Genomic_DNA"/>
</dbReference>
<keyword evidence="3" id="KW-1185">Reference proteome</keyword>
<keyword evidence="1" id="KW-0472">Membrane</keyword>
<gene>
    <name evidence="2" type="ORF">Ahy_B06g081954</name>
</gene>
<comment type="caution">
    <text evidence="2">The sequence shown here is derived from an EMBL/GenBank/DDBJ whole genome shotgun (WGS) entry which is preliminary data.</text>
</comment>
<dbReference type="AlphaFoldDB" id="A0A444YMF0"/>
<feature type="transmembrane region" description="Helical" evidence="1">
    <location>
        <begin position="119"/>
        <end position="143"/>
    </location>
</feature>
<organism evidence="2 3">
    <name type="scientific">Arachis hypogaea</name>
    <name type="common">Peanut</name>
    <dbReference type="NCBI Taxonomy" id="3818"/>
    <lineage>
        <taxon>Eukaryota</taxon>
        <taxon>Viridiplantae</taxon>
        <taxon>Streptophyta</taxon>
        <taxon>Embryophyta</taxon>
        <taxon>Tracheophyta</taxon>
        <taxon>Spermatophyta</taxon>
        <taxon>Magnoliopsida</taxon>
        <taxon>eudicotyledons</taxon>
        <taxon>Gunneridae</taxon>
        <taxon>Pentapetalae</taxon>
        <taxon>rosids</taxon>
        <taxon>fabids</taxon>
        <taxon>Fabales</taxon>
        <taxon>Fabaceae</taxon>
        <taxon>Papilionoideae</taxon>
        <taxon>50 kb inversion clade</taxon>
        <taxon>dalbergioids sensu lato</taxon>
        <taxon>Dalbergieae</taxon>
        <taxon>Pterocarpus clade</taxon>
        <taxon>Arachis</taxon>
    </lineage>
</organism>
<feature type="transmembrane region" description="Helical" evidence="1">
    <location>
        <begin position="77"/>
        <end position="98"/>
    </location>
</feature>
<proteinExistence type="predicted"/>
<feature type="transmembrane region" description="Helical" evidence="1">
    <location>
        <begin position="46"/>
        <end position="65"/>
    </location>
</feature>
<reference evidence="2 3" key="1">
    <citation type="submission" date="2019-01" db="EMBL/GenBank/DDBJ databases">
        <title>Sequencing of cultivated peanut Arachis hypogaea provides insights into genome evolution and oil improvement.</title>
        <authorList>
            <person name="Chen X."/>
        </authorList>
    </citation>
    <scope>NUCLEOTIDE SEQUENCE [LARGE SCALE GENOMIC DNA]</scope>
    <source>
        <strain evidence="3">cv. Fuhuasheng</strain>
        <tissue evidence="2">Leaves</tissue>
    </source>
</reference>
<evidence type="ECO:0000256" key="1">
    <source>
        <dbReference type="SAM" id="Phobius"/>
    </source>
</evidence>
<evidence type="ECO:0000313" key="2">
    <source>
        <dbReference type="EMBL" id="RYR03120.1"/>
    </source>
</evidence>